<protein>
    <submittedName>
        <fullName evidence="2">Uncharacterized protein</fullName>
    </submittedName>
</protein>
<reference evidence="2 3" key="1">
    <citation type="submission" date="2017-07" db="EMBL/GenBank/DDBJ databases">
        <title>A draft genome sequence of Komagataeibacter xylinus LMG 1515.</title>
        <authorList>
            <person name="Skraban J."/>
            <person name="Cleenwerck I."/>
            <person name="Vandamme P."/>
            <person name="Trcek J."/>
        </authorList>
    </citation>
    <scope>NUCLEOTIDE SEQUENCE [LARGE SCALE GENOMIC DNA]</scope>
    <source>
        <strain evidence="2 3">LMG 1515</strain>
    </source>
</reference>
<gene>
    <name evidence="2" type="ORF">CFR75_15565</name>
</gene>
<evidence type="ECO:0000256" key="1">
    <source>
        <dbReference type="SAM" id="Phobius"/>
    </source>
</evidence>
<organism evidence="2 3">
    <name type="scientific">Komagataeibacter xylinus</name>
    <name type="common">Gluconacetobacter xylinus</name>
    <dbReference type="NCBI Taxonomy" id="28448"/>
    <lineage>
        <taxon>Bacteria</taxon>
        <taxon>Pseudomonadati</taxon>
        <taxon>Pseudomonadota</taxon>
        <taxon>Alphaproteobacteria</taxon>
        <taxon>Acetobacterales</taxon>
        <taxon>Acetobacteraceae</taxon>
        <taxon>Komagataeibacter</taxon>
    </lineage>
</organism>
<dbReference type="EMBL" id="NKUC01000062">
    <property type="protein sequence ID" value="PYD55617.1"/>
    <property type="molecule type" value="Genomic_DNA"/>
</dbReference>
<keyword evidence="1" id="KW-0812">Transmembrane</keyword>
<keyword evidence="1" id="KW-1133">Transmembrane helix</keyword>
<comment type="caution">
    <text evidence="2">The sequence shown here is derived from an EMBL/GenBank/DDBJ whole genome shotgun (WGS) entry which is preliminary data.</text>
</comment>
<accession>A0A318PYB1</accession>
<keyword evidence="1" id="KW-0472">Membrane</keyword>
<feature type="transmembrane region" description="Helical" evidence="1">
    <location>
        <begin position="28"/>
        <end position="48"/>
    </location>
</feature>
<keyword evidence="3" id="KW-1185">Reference proteome</keyword>
<proteinExistence type="predicted"/>
<dbReference type="Proteomes" id="UP000248257">
    <property type="component" value="Unassembled WGS sequence"/>
</dbReference>
<dbReference type="AlphaFoldDB" id="A0A318PYB1"/>
<evidence type="ECO:0000313" key="2">
    <source>
        <dbReference type="EMBL" id="PYD55617.1"/>
    </source>
</evidence>
<evidence type="ECO:0000313" key="3">
    <source>
        <dbReference type="Proteomes" id="UP000248257"/>
    </source>
</evidence>
<name>A0A318PYB1_KOMXY</name>
<sequence>MQINTSARTEDIGGAGDIVVITELEQDFIIFPKLVILNGGVGFIFVAIKVDTDMVKNRDKLTPATAFVKPVHGDIGIFNILGHVKNGFVFRDMVRFIPPRSAFCIRLF</sequence>